<keyword evidence="7 10" id="KW-0067">ATP-binding</keyword>
<feature type="region of interest" description="Disordered" evidence="11">
    <location>
        <begin position="166"/>
        <end position="196"/>
    </location>
</feature>
<dbReference type="Pfam" id="PF00433">
    <property type="entry name" value="Pkinase_C"/>
    <property type="match status" value="1"/>
</dbReference>
<dbReference type="CDD" id="cd11651">
    <property type="entry name" value="YPK1_N_like"/>
    <property type="match status" value="1"/>
</dbReference>
<name>A0A9W8B1B6_9FUNG</name>
<comment type="catalytic activity">
    <reaction evidence="9">
        <text>L-seryl-[protein] + ATP = O-phospho-L-seryl-[protein] + ADP + H(+)</text>
        <dbReference type="Rhea" id="RHEA:17989"/>
        <dbReference type="Rhea" id="RHEA-COMP:9863"/>
        <dbReference type="Rhea" id="RHEA-COMP:11604"/>
        <dbReference type="ChEBI" id="CHEBI:15378"/>
        <dbReference type="ChEBI" id="CHEBI:29999"/>
        <dbReference type="ChEBI" id="CHEBI:30616"/>
        <dbReference type="ChEBI" id="CHEBI:83421"/>
        <dbReference type="ChEBI" id="CHEBI:456216"/>
        <dbReference type="EC" id="2.7.11.1"/>
    </reaction>
</comment>
<evidence type="ECO:0000256" key="3">
    <source>
        <dbReference type="ARBA" id="ARBA00022553"/>
    </source>
</evidence>
<dbReference type="Proteomes" id="UP001151582">
    <property type="component" value="Unassembled WGS sequence"/>
</dbReference>
<dbReference type="SUPFAM" id="SSF56112">
    <property type="entry name" value="Protein kinase-like (PK-like)"/>
    <property type="match status" value="1"/>
</dbReference>
<comment type="catalytic activity">
    <reaction evidence="8">
        <text>L-threonyl-[protein] + ATP = O-phospho-L-threonyl-[protein] + ADP + H(+)</text>
        <dbReference type="Rhea" id="RHEA:46608"/>
        <dbReference type="Rhea" id="RHEA-COMP:11060"/>
        <dbReference type="Rhea" id="RHEA-COMP:11605"/>
        <dbReference type="ChEBI" id="CHEBI:15378"/>
        <dbReference type="ChEBI" id="CHEBI:30013"/>
        <dbReference type="ChEBI" id="CHEBI:30616"/>
        <dbReference type="ChEBI" id="CHEBI:61977"/>
        <dbReference type="ChEBI" id="CHEBI:456216"/>
        <dbReference type="EC" id="2.7.11.1"/>
    </reaction>
</comment>
<dbReference type="SUPFAM" id="SSF49562">
    <property type="entry name" value="C2 domain (Calcium/lipid-binding domain, CaLB)"/>
    <property type="match status" value="1"/>
</dbReference>
<evidence type="ECO:0000256" key="9">
    <source>
        <dbReference type="ARBA" id="ARBA00048679"/>
    </source>
</evidence>
<feature type="compositionally biased region" description="Pro residues" evidence="11">
    <location>
        <begin position="61"/>
        <end position="74"/>
    </location>
</feature>
<proteinExistence type="predicted"/>
<comment type="caution">
    <text evidence="14">The sequence shown here is derived from an EMBL/GenBank/DDBJ whole genome shotgun (WGS) entry which is preliminary data.</text>
</comment>
<evidence type="ECO:0000256" key="11">
    <source>
        <dbReference type="SAM" id="MobiDB-lite"/>
    </source>
</evidence>
<dbReference type="Gene3D" id="1.10.510.10">
    <property type="entry name" value="Transferase(Phosphotransferase) domain 1"/>
    <property type="match status" value="1"/>
</dbReference>
<evidence type="ECO:0000256" key="1">
    <source>
        <dbReference type="ARBA" id="ARBA00012513"/>
    </source>
</evidence>
<evidence type="ECO:0000259" key="12">
    <source>
        <dbReference type="PROSITE" id="PS50011"/>
    </source>
</evidence>
<keyword evidence="15" id="KW-1185">Reference proteome</keyword>
<sequence>MSNPIMSWKPFGKKAKELNISSISSPTPTGGMAKMNHAASTPMAIEQQAAARAPLTAMDVPPSPPGKPQAPPLPARKSGILAVRVVEARGLVYPSGSQLASRYAPYHNEASRLPYVVVEFDKNEVVINALGGDAHSPIWKYTAPFDVSRVSDIMISIYQRTLPTPLQDPNARATNGGLPPNTFGTRNSQTPAPQANTMSDRGAILLGFLRITPEFVDKKLVDNWYPLYNGSGHIRVQSCYQRRDAGPLTIDAFDLLTVIGKGSFGKVMQVRKRDTNRIYAMKILSKSKIVMRSEVQHTLAERTVLAQINHPFIVPLKFSFQSPEKLYLVLAFINGGELFHHLQREGRFDEHRSRFYAAELLSALECLHSYHVVYRDLKPENILLDYKGHIALCDFGLCKLNMSESGRTNTFCGTPEYLAPEVLYGQGYTKTVDWWTFGVLLYEMLHGLPPFYNENTNEMYRRILEDELQFPDDMSMRARHLLSGLLTRDPNLRLGNQGAHEIKAQPFFGEIDWNMLLAKKYDPPFKPSVASAVDTSNFDEEFTSEIPIDSLADDSHLSETAQQQFVGFTYEGDGGAMSLAQSMGPSGFGRSGGGGL</sequence>
<evidence type="ECO:0000256" key="4">
    <source>
        <dbReference type="ARBA" id="ARBA00022679"/>
    </source>
</evidence>
<dbReference type="Pfam" id="PF00069">
    <property type="entry name" value="Pkinase"/>
    <property type="match status" value="1"/>
</dbReference>
<feature type="domain" description="Protein kinase" evidence="12">
    <location>
        <begin position="253"/>
        <end position="508"/>
    </location>
</feature>
<feature type="domain" description="AGC-kinase C-terminal" evidence="13">
    <location>
        <begin position="509"/>
        <end position="580"/>
    </location>
</feature>
<evidence type="ECO:0000256" key="5">
    <source>
        <dbReference type="ARBA" id="ARBA00022741"/>
    </source>
</evidence>
<evidence type="ECO:0000256" key="7">
    <source>
        <dbReference type="ARBA" id="ARBA00022840"/>
    </source>
</evidence>
<dbReference type="SMART" id="SM00133">
    <property type="entry name" value="S_TK_X"/>
    <property type="match status" value="1"/>
</dbReference>
<dbReference type="InterPro" id="IPR008271">
    <property type="entry name" value="Ser/Thr_kinase_AS"/>
</dbReference>
<dbReference type="GO" id="GO:0005524">
    <property type="term" value="F:ATP binding"/>
    <property type="evidence" value="ECO:0007669"/>
    <property type="project" value="UniProtKB-UniRule"/>
</dbReference>
<reference evidence="14" key="1">
    <citation type="submission" date="2022-07" db="EMBL/GenBank/DDBJ databases">
        <title>Phylogenomic reconstructions and comparative analyses of Kickxellomycotina fungi.</title>
        <authorList>
            <person name="Reynolds N.K."/>
            <person name="Stajich J.E."/>
            <person name="Barry K."/>
            <person name="Grigoriev I.V."/>
            <person name="Crous P."/>
            <person name="Smith M.E."/>
        </authorList>
    </citation>
    <scope>NUCLEOTIDE SEQUENCE</scope>
    <source>
        <strain evidence="14">RSA 567</strain>
    </source>
</reference>
<dbReference type="InterPro" id="IPR000719">
    <property type="entry name" value="Prot_kinase_dom"/>
</dbReference>
<dbReference type="PROSITE" id="PS00108">
    <property type="entry name" value="PROTEIN_KINASE_ST"/>
    <property type="match status" value="1"/>
</dbReference>
<evidence type="ECO:0000256" key="10">
    <source>
        <dbReference type="PROSITE-ProRule" id="PRU10141"/>
    </source>
</evidence>
<dbReference type="PROSITE" id="PS50011">
    <property type="entry name" value="PROTEIN_KINASE_DOM"/>
    <property type="match status" value="1"/>
</dbReference>
<dbReference type="FunFam" id="3.30.200.20:FF:000048">
    <property type="entry name" value="Non-specific serine/threonine protein kinase"/>
    <property type="match status" value="1"/>
</dbReference>
<dbReference type="InterPro" id="IPR011009">
    <property type="entry name" value="Kinase-like_dom_sf"/>
</dbReference>
<dbReference type="EC" id="2.7.11.1" evidence="1"/>
<dbReference type="PROSITE" id="PS51285">
    <property type="entry name" value="AGC_KINASE_CTER"/>
    <property type="match status" value="1"/>
</dbReference>
<accession>A0A9W8B1B6</accession>
<evidence type="ECO:0000256" key="6">
    <source>
        <dbReference type="ARBA" id="ARBA00022777"/>
    </source>
</evidence>
<keyword evidence="5 10" id="KW-0547">Nucleotide-binding</keyword>
<evidence type="ECO:0000313" key="14">
    <source>
        <dbReference type="EMBL" id="KAJ1978710.1"/>
    </source>
</evidence>
<gene>
    <name evidence="14" type="primary">YPK2</name>
    <name evidence="14" type="ORF">H4R34_003105</name>
</gene>
<dbReference type="PANTHER" id="PTHR24351">
    <property type="entry name" value="RIBOSOMAL PROTEIN S6 KINASE"/>
    <property type="match status" value="1"/>
</dbReference>
<dbReference type="InterPro" id="IPR017441">
    <property type="entry name" value="Protein_kinase_ATP_BS"/>
</dbReference>
<dbReference type="Gene3D" id="3.30.200.20">
    <property type="entry name" value="Phosphorylase Kinase, domain 1"/>
    <property type="match status" value="1"/>
</dbReference>
<keyword evidence="2" id="KW-0723">Serine/threonine-protein kinase</keyword>
<organism evidence="14 15">
    <name type="scientific">Dimargaris verticillata</name>
    <dbReference type="NCBI Taxonomy" id="2761393"/>
    <lineage>
        <taxon>Eukaryota</taxon>
        <taxon>Fungi</taxon>
        <taxon>Fungi incertae sedis</taxon>
        <taxon>Zoopagomycota</taxon>
        <taxon>Kickxellomycotina</taxon>
        <taxon>Dimargaritomycetes</taxon>
        <taxon>Dimargaritales</taxon>
        <taxon>Dimargaritaceae</taxon>
        <taxon>Dimargaris</taxon>
    </lineage>
</organism>
<dbReference type="PROSITE" id="PS00107">
    <property type="entry name" value="PROTEIN_KINASE_ATP"/>
    <property type="match status" value="1"/>
</dbReference>
<evidence type="ECO:0000256" key="8">
    <source>
        <dbReference type="ARBA" id="ARBA00047899"/>
    </source>
</evidence>
<evidence type="ECO:0000313" key="15">
    <source>
        <dbReference type="Proteomes" id="UP001151582"/>
    </source>
</evidence>
<dbReference type="InterPro" id="IPR035892">
    <property type="entry name" value="C2_domain_sf"/>
</dbReference>
<keyword evidence="4 14" id="KW-0808">Transferase</keyword>
<dbReference type="InterPro" id="IPR000961">
    <property type="entry name" value="AGC-kinase_C"/>
</dbReference>
<keyword evidence="3" id="KW-0597">Phosphoprotein</keyword>
<dbReference type="SMART" id="SM00220">
    <property type="entry name" value="S_TKc"/>
    <property type="match status" value="1"/>
</dbReference>
<evidence type="ECO:0000256" key="2">
    <source>
        <dbReference type="ARBA" id="ARBA00022527"/>
    </source>
</evidence>
<feature type="compositionally biased region" description="Polar residues" evidence="11">
    <location>
        <begin position="182"/>
        <end position="196"/>
    </location>
</feature>
<dbReference type="AlphaFoldDB" id="A0A9W8B1B6"/>
<dbReference type="EMBL" id="JANBQB010000260">
    <property type="protein sequence ID" value="KAJ1978710.1"/>
    <property type="molecule type" value="Genomic_DNA"/>
</dbReference>
<dbReference type="OrthoDB" id="63267at2759"/>
<keyword evidence="6 14" id="KW-0418">Kinase</keyword>
<dbReference type="InterPro" id="IPR017892">
    <property type="entry name" value="Pkinase_C"/>
</dbReference>
<feature type="region of interest" description="Disordered" evidence="11">
    <location>
        <begin position="50"/>
        <end position="74"/>
    </location>
</feature>
<evidence type="ECO:0000259" key="13">
    <source>
        <dbReference type="PROSITE" id="PS51285"/>
    </source>
</evidence>
<dbReference type="GO" id="GO:0004674">
    <property type="term" value="F:protein serine/threonine kinase activity"/>
    <property type="evidence" value="ECO:0007669"/>
    <property type="project" value="UniProtKB-KW"/>
</dbReference>
<protein>
    <recommendedName>
        <fullName evidence="1">non-specific serine/threonine protein kinase</fullName>
        <ecNumber evidence="1">2.7.11.1</ecNumber>
    </recommendedName>
</protein>
<feature type="binding site" evidence="10">
    <location>
        <position position="282"/>
    </location>
    <ligand>
        <name>ATP</name>
        <dbReference type="ChEBI" id="CHEBI:30616"/>
    </ligand>
</feature>
<dbReference type="FunFam" id="1.10.510.10:FF:000008">
    <property type="entry name" value="Non-specific serine/threonine protein kinase"/>
    <property type="match status" value="1"/>
</dbReference>